<evidence type="ECO:0000256" key="2">
    <source>
        <dbReference type="SAM" id="MobiDB-lite"/>
    </source>
</evidence>
<dbReference type="AlphaFoldDB" id="A0AAE0FBQ5"/>
<dbReference type="EMBL" id="LGRX02021410">
    <property type="protein sequence ID" value="KAK3256710.1"/>
    <property type="molecule type" value="Genomic_DNA"/>
</dbReference>
<dbReference type="PANTHER" id="PTHR23092:SF15">
    <property type="entry name" value="INACTIVE NON-CANONICAL POLY(A) RNA POLYMERASE PROTEIN TRF4-2-RELATED"/>
    <property type="match status" value="1"/>
</dbReference>
<dbReference type="GO" id="GO:0043634">
    <property type="term" value="P:polyadenylation-dependent ncRNA catabolic process"/>
    <property type="evidence" value="ECO:0007669"/>
    <property type="project" value="TreeGrafter"/>
</dbReference>
<gene>
    <name evidence="4" type="ORF">CYMTET_34171</name>
</gene>
<evidence type="ECO:0000313" key="5">
    <source>
        <dbReference type="Proteomes" id="UP001190700"/>
    </source>
</evidence>
<feature type="region of interest" description="Disordered" evidence="2">
    <location>
        <begin position="1"/>
        <end position="40"/>
    </location>
</feature>
<dbReference type="SUPFAM" id="SSF48452">
    <property type="entry name" value="TPR-like"/>
    <property type="match status" value="1"/>
</dbReference>
<dbReference type="Proteomes" id="UP001190700">
    <property type="component" value="Unassembled WGS sequence"/>
</dbReference>
<dbReference type="GO" id="GO:0005730">
    <property type="term" value="C:nucleolus"/>
    <property type="evidence" value="ECO:0007669"/>
    <property type="project" value="TreeGrafter"/>
</dbReference>
<dbReference type="CDD" id="cd05402">
    <property type="entry name" value="NT_PAP_TUTase"/>
    <property type="match status" value="1"/>
</dbReference>
<sequence length="598" mass="63731">MSKFSKNSQRNRGSKRARKVCASDSEQVSGDEDDDQSRVRMRFSKAPWYSQQPGHHNDEEICRDNNFVQEDLKDAEAALSAELDSFASYVALNSDELAVRKELVRLITSETRALWGDDVRVTPFGSSASGLGTYASDLDVVCHGRSVPEAGSACTSLARSLGRAAWAEAVQAIQARVPIVTLRHRDTTTQMDISFVTAGHASAADGLRFLSHCASIPVFRPVAVTLKVILAHHKLDKPFTGGLGSYKLYVMLATLLDGVKSDGLALRTGTPGAFLRTFLRKYGHLQQWGRPCTITADRGREQAVFTPNFDHSTFVEVLQSAATSLRRALQTWTPASSQSKGGNAPPTWPLLSHILPCRLETSRRKHAATSAAAAATRLSTSARPGGCNTPAAGARDEAQLQGWAYEACAAAVTGEGLQSSDPQAWRRQTLGSTAAKEEGNRSFAAMDFAQAHGWYTVALDRLRASSSSREYDMVPVEAGVLYSNRSAAALAMGAVGAALADASACVTLRPDWLKAFTRLGAALLAAKKYSEAVEAYTRALKIEPGNSLAMAALGGARAGAAAQALGTGEEFVAKDAAVPGLPPASECKVSWAPQVSDV</sequence>
<dbReference type="Gene3D" id="1.25.40.10">
    <property type="entry name" value="Tetratricopeptide repeat domain"/>
    <property type="match status" value="1"/>
</dbReference>
<dbReference type="Pfam" id="PF22600">
    <property type="entry name" value="MTPAP-like_central"/>
    <property type="match status" value="1"/>
</dbReference>
<dbReference type="GO" id="GO:1990817">
    <property type="term" value="F:poly(A) RNA polymerase activity"/>
    <property type="evidence" value="ECO:0007669"/>
    <property type="project" value="InterPro"/>
</dbReference>
<organism evidence="4 5">
    <name type="scientific">Cymbomonas tetramitiformis</name>
    <dbReference type="NCBI Taxonomy" id="36881"/>
    <lineage>
        <taxon>Eukaryota</taxon>
        <taxon>Viridiplantae</taxon>
        <taxon>Chlorophyta</taxon>
        <taxon>Pyramimonadophyceae</taxon>
        <taxon>Pyramimonadales</taxon>
        <taxon>Pyramimonadaceae</taxon>
        <taxon>Cymbomonas</taxon>
    </lineage>
</organism>
<dbReference type="GO" id="GO:0003729">
    <property type="term" value="F:mRNA binding"/>
    <property type="evidence" value="ECO:0007669"/>
    <property type="project" value="TreeGrafter"/>
</dbReference>
<dbReference type="PANTHER" id="PTHR23092">
    <property type="entry name" value="POLY(A) RNA POLYMERASE"/>
    <property type="match status" value="1"/>
</dbReference>
<dbReference type="Gene3D" id="3.30.460.10">
    <property type="entry name" value="Beta Polymerase, domain 2"/>
    <property type="match status" value="1"/>
</dbReference>
<dbReference type="PROSITE" id="PS50005">
    <property type="entry name" value="TPR"/>
    <property type="match status" value="1"/>
</dbReference>
<dbReference type="InterPro" id="IPR011990">
    <property type="entry name" value="TPR-like_helical_dom_sf"/>
</dbReference>
<protein>
    <recommendedName>
        <fullName evidence="3">Poly(A) RNA polymerase mitochondrial-like central palm domain-containing protein</fullName>
    </recommendedName>
</protein>
<dbReference type="GO" id="GO:0031123">
    <property type="term" value="P:RNA 3'-end processing"/>
    <property type="evidence" value="ECO:0007669"/>
    <property type="project" value="TreeGrafter"/>
</dbReference>
<dbReference type="InterPro" id="IPR054708">
    <property type="entry name" value="MTPAP-like_central"/>
</dbReference>
<dbReference type="SUPFAM" id="SSF81631">
    <property type="entry name" value="PAP/OAS1 substrate-binding domain"/>
    <property type="match status" value="1"/>
</dbReference>
<dbReference type="SMART" id="SM00028">
    <property type="entry name" value="TPR"/>
    <property type="match status" value="2"/>
</dbReference>
<dbReference type="InterPro" id="IPR043519">
    <property type="entry name" value="NT_sf"/>
</dbReference>
<proteinExistence type="predicted"/>
<name>A0AAE0FBQ5_9CHLO</name>
<dbReference type="Pfam" id="PF00515">
    <property type="entry name" value="TPR_1"/>
    <property type="match status" value="1"/>
</dbReference>
<reference evidence="4 5" key="1">
    <citation type="journal article" date="2015" name="Genome Biol. Evol.">
        <title>Comparative Genomics of a Bacterivorous Green Alga Reveals Evolutionary Causalities and Consequences of Phago-Mixotrophic Mode of Nutrition.</title>
        <authorList>
            <person name="Burns J.A."/>
            <person name="Paasch A."/>
            <person name="Narechania A."/>
            <person name="Kim E."/>
        </authorList>
    </citation>
    <scope>NUCLEOTIDE SEQUENCE [LARGE SCALE GENOMIC DNA]</scope>
    <source>
        <strain evidence="4 5">PLY_AMNH</strain>
    </source>
</reference>
<feature type="domain" description="Poly(A) RNA polymerase mitochondrial-like central palm" evidence="3">
    <location>
        <begin position="79"/>
        <end position="195"/>
    </location>
</feature>
<dbReference type="InterPro" id="IPR045862">
    <property type="entry name" value="Trf4-like"/>
</dbReference>
<dbReference type="PROSITE" id="PS50293">
    <property type="entry name" value="TPR_REGION"/>
    <property type="match status" value="1"/>
</dbReference>
<comment type="caution">
    <text evidence="4">The sequence shown here is derived from an EMBL/GenBank/DDBJ whole genome shotgun (WGS) entry which is preliminary data.</text>
</comment>
<accession>A0AAE0FBQ5</accession>
<evidence type="ECO:0000259" key="3">
    <source>
        <dbReference type="Pfam" id="PF22600"/>
    </source>
</evidence>
<dbReference type="Gene3D" id="1.10.1410.10">
    <property type="match status" value="1"/>
</dbReference>
<feature type="repeat" description="TPR" evidence="1">
    <location>
        <begin position="513"/>
        <end position="546"/>
    </location>
</feature>
<feature type="compositionally biased region" description="Polar residues" evidence="2">
    <location>
        <begin position="1"/>
        <end position="11"/>
    </location>
</feature>
<evidence type="ECO:0000256" key="1">
    <source>
        <dbReference type="PROSITE-ProRule" id="PRU00339"/>
    </source>
</evidence>
<evidence type="ECO:0000313" key="4">
    <source>
        <dbReference type="EMBL" id="KAK3256710.1"/>
    </source>
</evidence>
<dbReference type="GO" id="GO:0031499">
    <property type="term" value="C:TRAMP complex"/>
    <property type="evidence" value="ECO:0007669"/>
    <property type="project" value="TreeGrafter"/>
</dbReference>
<dbReference type="SUPFAM" id="SSF81301">
    <property type="entry name" value="Nucleotidyltransferase"/>
    <property type="match status" value="1"/>
</dbReference>
<keyword evidence="1" id="KW-0802">TPR repeat</keyword>
<keyword evidence="5" id="KW-1185">Reference proteome</keyword>
<dbReference type="InterPro" id="IPR019734">
    <property type="entry name" value="TPR_rpt"/>
</dbReference>